<dbReference type="EnsemblMetazoa" id="SCAU011705-RB">
    <property type="protein sequence ID" value="SCAU011705-PB"/>
    <property type="gene ID" value="SCAU011705"/>
</dbReference>
<name>A0A1I8PWA6_STOCA</name>
<reference evidence="1" key="1">
    <citation type="submission" date="2020-05" db="UniProtKB">
        <authorList>
            <consortium name="EnsemblMetazoa"/>
        </authorList>
    </citation>
    <scope>IDENTIFICATION</scope>
    <source>
        <strain evidence="1">USDA</strain>
    </source>
</reference>
<dbReference type="Gene3D" id="3.80.10.10">
    <property type="entry name" value="Ribonuclease Inhibitor"/>
    <property type="match status" value="1"/>
</dbReference>
<dbReference type="Proteomes" id="UP000095300">
    <property type="component" value="Unassembled WGS sequence"/>
</dbReference>
<evidence type="ECO:0000313" key="1">
    <source>
        <dbReference type="EnsemblMetazoa" id="SCAU011705-PB"/>
    </source>
</evidence>
<proteinExistence type="predicted"/>
<protein>
    <recommendedName>
        <fullName evidence="3">F-box domain-containing protein</fullName>
    </recommendedName>
</protein>
<evidence type="ECO:0000313" key="2">
    <source>
        <dbReference type="Proteomes" id="UP000095300"/>
    </source>
</evidence>
<dbReference type="SUPFAM" id="SSF52047">
    <property type="entry name" value="RNI-like"/>
    <property type="match status" value="1"/>
</dbReference>
<keyword evidence="2" id="KW-1185">Reference proteome</keyword>
<dbReference type="InterPro" id="IPR032675">
    <property type="entry name" value="LRR_dom_sf"/>
</dbReference>
<organism evidence="1 2">
    <name type="scientific">Stomoxys calcitrans</name>
    <name type="common">Stable fly</name>
    <name type="synonym">Conops calcitrans</name>
    <dbReference type="NCBI Taxonomy" id="35570"/>
    <lineage>
        <taxon>Eukaryota</taxon>
        <taxon>Metazoa</taxon>
        <taxon>Ecdysozoa</taxon>
        <taxon>Arthropoda</taxon>
        <taxon>Hexapoda</taxon>
        <taxon>Insecta</taxon>
        <taxon>Pterygota</taxon>
        <taxon>Neoptera</taxon>
        <taxon>Endopterygota</taxon>
        <taxon>Diptera</taxon>
        <taxon>Brachycera</taxon>
        <taxon>Muscomorpha</taxon>
        <taxon>Muscoidea</taxon>
        <taxon>Muscidae</taxon>
        <taxon>Stomoxys</taxon>
    </lineage>
</organism>
<dbReference type="AlphaFoldDB" id="A0A1I8PWA6"/>
<gene>
    <name evidence="1" type="primary">106081027</name>
</gene>
<evidence type="ECO:0008006" key="3">
    <source>
        <dbReference type="Google" id="ProtNLM"/>
    </source>
</evidence>
<dbReference type="KEGG" id="scac:106081027"/>
<accession>A0A1I8PWA6</accession>
<dbReference type="VEuPathDB" id="VectorBase:SCAU011705"/>
<sequence>MNSKGFEFISRNCDVVIEIYKYLNFANQLKLACVNAPLQTIFKQFVWPIDYRELKIYNEMPGRDYVITSAHASVDGSSVRLNIEEYQHFLTLYADSVEKATLKAFHNITSFRNLISLKCCMSNYLMGPLLQMLKENLPFLQSLWLTNCHITSELLEEELLHNVVGIESLRLLSIHFSYSPTITYEHFYHIVSNLKLQTLRLTSVSREVEAQQSALTHGGLLQTLEIDIPFDADCWFNHQAGFLNILENISTLELRISKMEFTNETLQLLAETCKNLQRLTLRRTKFSEIKYFVLSPSVNDLGFHYCSGLTQKNLRQILSEPNRLRTFRSDFTSYTGVYEEFLMPASIQSLFIDTLDVRPIRWTAMSHQFRGCFSPRLPEHIIDLICSIPLASCENLHTLKLHAKCYVGLQVLLSLKKLNTLKMWIPTNEWHLIAALLRLPALRNLHIICHWLKVLKAPFEGFPTAVQTLKIENFFEEGLDFFLDLFARNSQMILTFNTQSYDSIKQLKKLFKHEKFPLNLRTLQCNGFTLDCADLRRDFDAATQHCKDLYEDFGNTSNRIVLRRSK</sequence>